<gene>
    <name evidence="10" type="ORF">GCM10011348_39240</name>
</gene>
<dbReference type="PANTHER" id="PTHR30582:SF2">
    <property type="entry name" value="L,D-TRANSPEPTIDASE YCIB-RELATED"/>
    <property type="match status" value="1"/>
</dbReference>
<dbReference type="Proteomes" id="UP000599578">
    <property type="component" value="Unassembled WGS sequence"/>
</dbReference>
<proteinExistence type="inferred from homology"/>
<keyword evidence="11" id="KW-1185">Reference proteome</keyword>
<evidence type="ECO:0000256" key="1">
    <source>
        <dbReference type="ARBA" id="ARBA00004752"/>
    </source>
</evidence>
<dbReference type="SUPFAM" id="SSF141523">
    <property type="entry name" value="L,D-transpeptidase catalytic domain-like"/>
    <property type="match status" value="1"/>
</dbReference>
<evidence type="ECO:0000256" key="5">
    <source>
        <dbReference type="ARBA" id="ARBA00022984"/>
    </source>
</evidence>
<dbReference type="PANTHER" id="PTHR30582">
    <property type="entry name" value="L,D-TRANSPEPTIDASE"/>
    <property type="match status" value="1"/>
</dbReference>
<dbReference type="GO" id="GO:0005576">
    <property type="term" value="C:extracellular region"/>
    <property type="evidence" value="ECO:0007669"/>
    <property type="project" value="TreeGrafter"/>
</dbReference>
<comment type="similarity">
    <text evidence="2">Belongs to the YkuD family.</text>
</comment>
<dbReference type="GO" id="GO:0018104">
    <property type="term" value="P:peptidoglycan-protein cross-linking"/>
    <property type="evidence" value="ECO:0007669"/>
    <property type="project" value="TreeGrafter"/>
</dbReference>
<accession>A0A917ZNF7</accession>
<reference evidence="10 11" key="1">
    <citation type="journal article" date="2014" name="Int. J. Syst. Evol. Microbiol.">
        <title>Complete genome sequence of Corynebacterium casei LMG S-19264T (=DSM 44701T), isolated from a smear-ripened cheese.</title>
        <authorList>
            <consortium name="US DOE Joint Genome Institute (JGI-PGF)"/>
            <person name="Walter F."/>
            <person name="Albersmeier A."/>
            <person name="Kalinowski J."/>
            <person name="Ruckert C."/>
        </authorList>
    </citation>
    <scope>NUCLEOTIDE SEQUENCE [LARGE SCALE GENOMIC DNA]</scope>
    <source>
        <strain evidence="10 11">CGMCC 1.7286</strain>
    </source>
</reference>
<dbReference type="GO" id="GO:0071972">
    <property type="term" value="F:peptidoglycan L,D-transpeptidase activity"/>
    <property type="evidence" value="ECO:0007669"/>
    <property type="project" value="TreeGrafter"/>
</dbReference>
<evidence type="ECO:0000256" key="2">
    <source>
        <dbReference type="ARBA" id="ARBA00005992"/>
    </source>
</evidence>
<dbReference type="NCBIfam" id="NF004785">
    <property type="entry name" value="PRK06132.1-2"/>
    <property type="match status" value="1"/>
</dbReference>
<dbReference type="PROSITE" id="PS52029">
    <property type="entry name" value="LD_TPASE"/>
    <property type="match status" value="1"/>
</dbReference>
<dbReference type="AlphaFoldDB" id="A0A917ZNF7"/>
<sequence>MRKLILTLALSLGFTAIAAKTPFWGDTEPLPPNTPAEQIGDGQFTWIPDLAPHGPIAVVVSLDEQRVYAYRNGVEIGVSSASTGKHGHETPTGVFQTLQKDKDHHSSTYNNAPMPYTQRLTWDGISLHAGGLPGYPSSHGCVHLPSEFARLLFEASPMGMTVVIANEHSAPQSVAHPGMLMPVDTLSGESRENTALSDMEIEHWSPEKSPEGPINIVVSGTNQRVVVLRNGVEIGRARIEVVNPTLALGTHVYVAGHHNPGDTVPWHAVGLIGHETDEDHQLDVSSIERLRLPERFTARLLPLIESGTTLLITDGAISTDTHAVEIQVVNSDPPHEDISS</sequence>
<keyword evidence="6 7" id="KW-0961">Cell wall biogenesis/degradation</keyword>
<dbReference type="GO" id="GO:0071555">
    <property type="term" value="P:cell wall organization"/>
    <property type="evidence" value="ECO:0007669"/>
    <property type="project" value="UniProtKB-UniRule"/>
</dbReference>
<keyword evidence="3" id="KW-0808">Transferase</keyword>
<feature type="chain" id="PRO_5037344188" evidence="8">
    <location>
        <begin position="19"/>
        <end position="340"/>
    </location>
</feature>
<evidence type="ECO:0000313" key="11">
    <source>
        <dbReference type="Proteomes" id="UP000599578"/>
    </source>
</evidence>
<dbReference type="Pfam" id="PF03734">
    <property type="entry name" value="YkuD"/>
    <property type="match status" value="1"/>
</dbReference>
<feature type="domain" description="L,D-TPase catalytic" evidence="9">
    <location>
        <begin position="56"/>
        <end position="165"/>
    </location>
</feature>
<name>A0A917ZNF7_9GAMM</name>
<dbReference type="InterPro" id="IPR050979">
    <property type="entry name" value="LD-transpeptidase"/>
</dbReference>
<evidence type="ECO:0000256" key="3">
    <source>
        <dbReference type="ARBA" id="ARBA00022679"/>
    </source>
</evidence>
<dbReference type="RefSeq" id="WP_188862329.1">
    <property type="nucleotide sequence ID" value="NZ_BMLT01000012.1"/>
</dbReference>
<dbReference type="EMBL" id="BMLT01000012">
    <property type="protein sequence ID" value="GGO87022.1"/>
    <property type="molecule type" value="Genomic_DNA"/>
</dbReference>
<dbReference type="CDD" id="cd16913">
    <property type="entry name" value="YkuD_like"/>
    <property type="match status" value="1"/>
</dbReference>
<evidence type="ECO:0000256" key="4">
    <source>
        <dbReference type="ARBA" id="ARBA00022960"/>
    </source>
</evidence>
<dbReference type="InterPro" id="IPR038063">
    <property type="entry name" value="Transpep_catalytic_dom"/>
</dbReference>
<keyword evidence="4 7" id="KW-0133">Cell shape</keyword>
<keyword evidence="5 7" id="KW-0573">Peptidoglycan synthesis</keyword>
<evidence type="ECO:0000256" key="8">
    <source>
        <dbReference type="SAM" id="SignalP"/>
    </source>
</evidence>
<feature type="active site" description="Proton donor/acceptor" evidence="7">
    <location>
        <position position="128"/>
    </location>
</feature>
<protein>
    <submittedName>
        <fullName evidence="10">L,D-transpeptidase</fullName>
    </submittedName>
</protein>
<dbReference type="InterPro" id="IPR016915">
    <property type="entry name" value="UCP029342"/>
</dbReference>
<organism evidence="10 11">
    <name type="scientific">Marinobacterium nitratireducens</name>
    <dbReference type="NCBI Taxonomy" id="518897"/>
    <lineage>
        <taxon>Bacteria</taxon>
        <taxon>Pseudomonadati</taxon>
        <taxon>Pseudomonadota</taxon>
        <taxon>Gammaproteobacteria</taxon>
        <taxon>Oceanospirillales</taxon>
        <taxon>Oceanospirillaceae</taxon>
        <taxon>Marinobacterium</taxon>
    </lineage>
</organism>
<evidence type="ECO:0000313" key="10">
    <source>
        <dbReference type="EMBL" id="GGO87022.1"/>
    </source>
</evidence>
<dbReference type="Gene3D" id="2.40.440.10">
    <property type="entry name" value="L,D-transpeptidase catalytic domain-like"/>
    <property type="match status" value="1"/>
</dbReference>
<dbReference type="PIRSF" id="PIRSF029342">
    <property type="entry name" value="UCP029342_ErfK/YbiS/YcfS/YnhG"/>
    <property type="match status" value="1"/>
</dbReference>
<dbReference type="GO" id="GO:0016740">
    <property type="term" value="F:transferase activity"/>
    <property type="evidence" value="ECO:0007669"/>
    <property type="project" value="UniProtKB-KW"/>
</dbReference>
<comment type="pathway">
    <text evidence="1 7">Cell wall biogenesis; peptidoglycan biosynthesis.</text>
</comment>
<feature type="active site" description="Nucleophile" evidence="7">
    <location>
        <position position="141"/>
    </location>
</feature>
<feature type="signal peptide" evidence="8">
    <location>
        <begin position="1"/>
        <end position="18"/>
    </location>
</feature>
<evidence type="ECO:0000259" key="9">
    <source>
        <dbReference type="PROSITE" id="PS52029"/>
    </source>
</evidence>
<comment type="caution">
    <text evidence="10">The sequence shown here is derived from an EMBL/GenBank/DDBJ whole genome shotgun (WGS) entry which is preliminary data.</text>
</comment>
<keyword evidence="8" id="KW-0732">Signal</keyword>
<dbReference type="GO" id="GO:0008360">
    <property type="term" value="P:regulation of cell shape"/>
    <property type="evidence" value="ECO:0007669"/>
    <property type="project" value="UniProtKB-UniRule"/>
</dbReference>
<dbReference type="InterPro" id="IPR005490">
    <property type="entry name" value="LD_TPept_cat_dom"/>
</dbReference>
<evidence type="ECO:0000256" key="6">
    <source>
        <dbReference type="ARBA" id="ARBA00023316"/>
    </source>
</evidence>
<evidence type="ECO:0000256" key="7">
    <source>
        <dbReference type="PROSITE-ProRule" id="PRU01373"/>
    </source>
</evidence>